<dbReference type="Pfam" id="PF13635">
    <property type="entry name" value="DUF4143"/>
    <property type="match status" value="1"/>
</dbReference>
<accession>A0A0D8FSE7</accession>
<dbReference type="Proteomes" id="UP000032336">
    <property type="component" value="Unassembled WGS sequence"/>
</dbReference>
<dbReference type="InterPro" id="IPR041682">
    <property type="entry name" value="AAA_14"/>
</dbReference>
<dbReference type="PANTHER" id="PTHR43566:SF2">
    <property type="entry name" value="DUF4143 DOMAIN-CONTAINING PROTEIN"/>
    <property type="match status" value="1"/>
</dbReference>
<dbReference type="PATRIC" id="fig|1121877.4.peg.2291"/>
<comment type="caution">
    <text evidence="3">The sequence shown here is derived from an EMBL/GenBank/DDBJ whole genome shotgun (WGS) entry which is preliminary data.</text>
</comment>
<organism evidence="3 4">
    <name type="scientific">Ferrimicrobium acidiphilum DSM 19497</name>
    <dbReference type="NCBI Taxonomy" id="1121877"/>
    <lineage>
        <taxon>Bacteria</taxon>
        <taxon>Bacillati</taxon>
        <taxon>Actinomycetota</taxon>
        <taxon>Acidimicrobiia</taxon>
        <taxon>Acidimicrobiales</taxon>
        <taxon>Acidimicrobiaceae</taxon>
        <taxon>Ferrimicrobium</taxon>
    </lineage>
</organism>
<dbReference type="AlphaFoldDB" id="A0A0D8FSE7"/>
<gene>
    <name evidence="3" type="ORF">FEAC_20570</name>
</gene>
<reference evidence="3 4" key="1">
    <citation type="submission" date="2015-01" db="EMBL/GenBank/DDBJ databases">
        <title>Draft genome of the acidophilic iron oxidizer Ferrimicrobium acidiphilum strain T23.</title>
        <authorList>
            <person name="Poehlein A."/>
            <person name="Eisen S."/>
            <person name="Schloemann M."/>
            <person name="Johnson B.D."/>
            <person name="Daniel R."/>
            <person name="Muehling M."/>
        </authorList>
    </citation>
    <scope>NUCLEOTIDE SEQUENCE [LARGE SCALE GENOMIC DNA]</scope>
    <source>
        <strain evidence="3 4">T23</strain>
    </source>
</reference>
<dbReference type="eggNOG" id="COG1373">
    <property type="taxonomic scope" value="Bacteria"/>
</dbReference>
<evidence type="ECO:0008006" key="5">
    <source>
        <dbReference type="Google" id="ProtNLM"/>
    </source>
</evidence>
<dbReference type="STRING" id="1121877.FEAC_20570"/>
<name>A0A0D8FSE7_9ACTN</name>
<evidence type="ECO:0000313" key="3">
    <source>
        <dbReference type="EMBL" id="KJE76195.1"/>
    </source>
</evidence>
<sequence length="425" mass="45912">MDTVAVLGRAYRSRVIDMALLRALSAAGAVVVEGARASGKTMTTLHAANSYTFIDDADVQRTLEIAPRSVLEGDAPRLLDEWQVNPELWNLVRRAVDATAEPGRFILTGSAIPADDITRHTGAGRFIRLRQRTMTWSEKLDGAACQVSIARLFEGERPATDMKASIELDEVIENILRPGFPAMTALGLEQSADRLRAYIDDVARTDIRRLADVRHEPDVIKQLIAALARSIASEVTNRTLAADVRAVAPTIDVETISGYIKLLQRLFIVEPQQPWAPKLRSRARLRVSPKLHLVDASLAAAALGAGPGQLRSDLETLGMLFESAVIHDLMVFASAIGGEVRHYRDSNGKEIDAIVTLTDGRWGAVEVKLGGAQMLAGIKSLRDVIDQIDTDAVGEPTFRLVVTGTGPVLIADDGTVIAPLSALAP</sequence>
<keyword evidence="4" id="KW-1185">Reference proteome</keyword>
<dbReference type="EMBL" id="JXUW01000020">
    <property type="protein sequence ID" value="KJE76195.1"/>
    <property type="molecule type" value="Genomic_DNA"/>
</dbReference>
<dbReference type="PANTHER" id="PTHR43566">
    <property type="entry name" value="CONSERVED PROTEIN"/>
    <property type="match status" value="1"/>
</dbReference>
<evidence type="ECO:0000313" key="4">
    <source>
        <dbReference type="Proteomes" id="UP000032336"/>
    </source>
</evidence>
<feature type="domain" description="AAA" evidence="1">
    <location>
        <begin position="29"/>
        <end position="138"/>
    </location>
</feature>
<dbReference type="RefSeq" id="WP_035392463.1">
    <property type="nucleotide sequence ID" value="NZ_JQKF01000105.1"/>
</dbReference>
<feature type="domain" description="DUF4143" evidence="2">
    <location>
        <begin position="205"/>
        <end position="369"/>
    </location>
</feature>
<dbReference type="Pfam" id="PF13173">
    <property type="entry name" value="AAA_14"/>
    <property type="match status" value="1"/>
</dbReference>
<dbReference type="OrthoDB" id="128089at2"/>
<proteinExistence type="predicted"/>
<evidence type="ECO:0000259" key="2">
    <source>
        <dbReference type="Pfam" id="PF13635"/>
    </source>
</evidence>
<protein>
    <recommendedName>
        <fullName evidence="5">ATP-binding protein</fullName>
    </recommendedName>
</protein>
<dbReference type="InterPro" id="IPR025420">
    <property type="entry name" value="DUF4143"/>
</dbReference>
<dbReference type="GeneID" id="78373147"/>
<evidence type="ECO:0000259" key="1">
    <source>
        <dbReference type="Pfam" id="PF13173"/>
    </source>
</evidence>